<feature type="domain" description="DUF547" evidence="2">
    <location>
        <begin position="79"/>
        <end position="182"/>
    </location>
</feature>
<name>A0A8J7U599_9BACT</name>
<evidence type="ECO:0000313" key="4">
    <source>
        <dbReference type="Proteomes" id="UP000664417"/>
    </source>
</evidence>
<reference evidence="3" key="1">
    <citation type="submission" date="2021-03" db="EMBL/GenBank/DDBJ databases">
        <authorList>
            <person name="Wang G."/>
        </authorList>
    </citation>
    <scope>NUCLEOTIDE SEQUENCE</scope>
    <source>
        <strain evidence="3">KCTC 12899</strain>
    </source>
</reference>
<dbReference type="Proteomes" id="UP000664417">
    <property type="component" value="Unassembled WGS sequence"/>
</dbReference>
<dbReference type="PANTHER" id="PTHR46361:SF3">
    <property type="entry name" value="ELECTRON CARRIER_ PROTEIN DISULFIDE OXIDOREDUCTASE"/>
    <property type="match status" value="1"/>
</dbReference>
<comment type="caution">
    <text evidence="3">The sequence shown here is derived from an EMBL/GenBank/DDBJ whole genome shotgun (WGS) entry which is preliminary data.</text>
</comment>
<organism evidence="3 4">
    <name type="scientific">Acanthopleuribacter pedis</name>
    <dbReference type="NCBI Taxonomy" id="442870"/>
    <lineage>
        <taxon>Bacteria</taxon>
        <taxon>Pseudomonadati</taxon>
        <taxon>Acidobacteriota</taxon>
        <taxon>Holophagae</taxon>
        <taxon>Acanthopleuribacterales</taxon>
        <taxon>Acanthopleuribacteraceae</taxon>
        <taxon>Acanthopleuribacter</taxon>
    </lineage>
</organism>
<keyword evidence="1" id="KW-0732">Signal</keyword>
<accession>A0A8J7U599</accession>
<dbReference type="Pfam" id="PF04784">
    <property type="entry name" value="DUF547"/>
    <property type="match status" value="1"/>
</dbReference>
<dbReference type="RefSeq" id="WP_207861486.1">
    <property type="nucleotide sequence ID" value="NZ_JAFREP010000025.1"/>
</dbReference>
<dbReference type="AlphaFoldDB" id="A0A8J7U599"/>
<dbReference type="PANTHER" id="PTHR46361">
    <property type="entry name" value="ELECTRON CARRIER/ PROTEIN DISULFIDE OXIDOREDUCTASE"/>
    <property type="match status" value="1"/>
</dbReference>
<feature type="signal peptide" evidence="1">
    <location>
        <begin position="1"/>
        <end position="17"/>
    </location>
</feature>
<feature type="chain" id="PRO_5035201119" evidence="1">
    <location>
        <begin position="18"/>
        <end position="252"/>
    </location>
</feature>
<evidence type="ECO:0000256" key="1">
    <source>
        <dbReference type="SAM" id="SignalP"/>
    </source>
</evidence>
<sequence>MRFFALLLLLGLSGLVAGDDTTAKIAELHQGVQEVYDVIVLPNGDVDYATLHQRKDLQEKLEAFRTFMAGFDPDTLTDTNLKIALLTNTYNVYTLIGVNRAWPVKSVRKIRAMFGFFTKKEWQLNGRKVSLNNIEGEWLRPLDPRIHFTVNCASASCPRLDQQVYTADNVQQLMEAATKRFLLNENKNRFDAERKEWHLSKIFEWYRKDWGKQADVEAFILKYLPEDKRFKPTRVFYLEYDWSLNGPTEPKG</sequence>
<evidence type="ECO:0000259" key="2">
    <source>
        <dbReference type="Pfam" id="PF04784"/>
    </source>
</evidence>
<evidence type="ECO:0000313" key="3">
    <source>
        <dbReference type="EMBL" id="MBO1321512.1"/>
    </source>
</evidence>
<keyword evidence="4" id="KW-1185">Reference proteome</keyword>
<proteinExistence type="predicted"/>
<dbReference type="EMBL" id="JAFREP010000025">
    <property type="protein sequence ID" value="MBO1321512.1"/>
    <property type="molecule type" value="Genomic_DNA"/>
</dbReference>
<gene>
    <name evidence="3" type="ORF">J3U88_23720</name>
</gene>
<protein>
    <submittedName>
        <fullName evidence="3">DUF547 domain-containing protein</fullName>
    </submittedName>
</protein>
<dbReference type="InterPro" id="IPR006869">
    <property type="entry name" value="DUF547"/>
</dbReference>